<dbReference type="SMART" id="SM00194">
    <property type="entry name" value="PTPc"/>
    <property type="match status" value="1"/>
</dbReference>
<keyword evidence="3" id="KW-1185">Reference proteome</keyword>
<dbReference type="PROSITE" id="PS50055">
    <property type="entry name" value="TYR_PHOSPHATASE_PTP"/>
    <property type="match status" value="1"/>
</dbReference>
<accession>A0AAN8IYG0</accession>
<dbReference type="InterPro" id="IPR029021">
    <property type="entry name" value="Prot-tyrosine_phosphatase-like"/>
</dbReference>
<dbReference type="Proteomes" id="UP001331761">
    <property type="component" value="Unassembled WGS sequence"/>
</dbReference>
<organism evidence="2 3">
    <name type="scientific">Trichostrongylus colubriformis</name>
    <name type="common">Black scour worm</name>
    <dbReference type="NCBI Taxonomy" id="6319"/>
    <lineage>
        <taxon>Eukaryota</taxon>
        <taxon>Metazoa</taxon>
        <taxon>Ecdysozoa</taxon>
        <taxon>Nematoda</taxon>
        <taxon>Chromadorea</taxon>
        <taxon>Rhabditida</taxon>
        <taxon>Rhabditina</taxon>
        <taxon>Rhabditomorpha</taxon>
        <taxon>Strongyloidea</taxon>
        <taxon>Trichostrongylidae</taxon>
        <taxon>Trichostrongylus</taxon>
    </lineage>
</organism>
<dbReference type="InterPro" id="IPR052782">
    <property type="entry name" value="Oocyte-zygote_transition_reg"/>
</dbReference>
<evidence type="ECO:0000313" key="2">
    <source>
        <dbReference type="EMBL" id="KAK5969259.1"/>
    </source>
</evidence>
<name>A0AAN8IYG0_TRICO</name>
<dbReference type="PANTHER" id="PTHR46163:SF5">
    <property type="entry name" value="TYROSINE-PROTEIN PHOSPHATASE"/>
    <property type="match status" value="1"/>
</dbReference>
<proteinExistence type="predicted"/>
<dbReference type="EMBL" id="WIXE01020387">
    <property type="protein sequence ID" value="KAK5969259.1"/>
    <property type="molecule type" value="Genomic_DNA"/>
</dbReference>
<feature type="non-terminal residue" evidence="2">
    <location>
        <position position="1"/>
    </location>
</feature>
<comment type="caution">
    <text evidence="2">The sequence shown here is derived from an EMBL/GenBank/DDBJ whole genome shotgun (WGS) entry which is preliminary data.</text>
</comment>
<dbReference type="SUPFAM" id="SSF52799">
    <property type="entry name" value="(Phosphotyrosine protein) phosphatases II"/>
    <property type="match status" value="1"/>
</dbReference>
<gene>
    <name evidence="2" type="ORF">GCK32_007252</name>
</gene>
<dbReference type="Pfam" id="PF00102">
    <property type="entry name" value="Y_phosphatase"/>
    <property type="match status" value="1"/>
</dbReference>
<feature type="domain" description="Tyrosine-protein phosphatase" evidence="1">
    <location>
        <begin position="1"/>
        <end position="120"/>
    </location>
</feature>
<dbReference type="GO" id="GO:0004725">
    <property type="term" value="F:protein tyrosine phosphatase activity"/>
    <property type="evidence" value="ECO:0007669"/>
    <property type="project" value="InterPro"/>
</dbReference>
<dbReference type="InterPro" id="IPR000242">
    <property type="entry name" value="PTP_cat"/>
</dbReference>
<dbReference type="Gene3D" id="3.90.190.10">
    <property type="entry name" value="Protein tyrosine phosphatase superfamily"/>
    <property type="match status" value="1"/>
</dbReference>
<protein>
    <submittedName>
        <fullName evidence="2">Tyrosine-protein phosphatase domain-containing protein</fullName>
    </submittedName>
</protein>
<sequence>QHRVVLKWHRAATDYIHANFVGTPVSQRRFILTQGPLEQTVNEFWHMIVQEEAETIIMLCNCIETTRVLSPEEVTVMVCILNVKFIKPDNSLETRELRHYQWMDWPDRGVPPLKLTSMVRSGNDHIWSSCPEFVAQANRLWCIAQPVSDGQAQLLPSSIF</sequence>
<evidence type="ECO:0000313" key="3">
    <source>
        <dbReference type="Proteomes" id="UP001331761"/>
    </source>
</evidence>
<dbReference type="AlphaFoldDB" id="A0AAN8IYG0"/>
<dbReference type="PRINTS" id="PR00700">
    <property type="entry name" value="PRTYPHPHTASE"/>
</dbReference>
<reference evidence="2 3" key="1">
    <citation type="submission" date="2019-10" db="EMBL/GenBank/DDBJ databases">
        <title>Assembly and Annotation for the nematode Trichostrongylus colubriformis.</title>
        <authorList>
            <person name="Martin J."/>
        </authorList>
    </citation>
    <scope>NUCLEOTIDE SEQUENCE [LARGE SCALE GENOMIC DNA]</scope>
    <source>
        <strain evidence="2">G859</strain>
        <tissue evidence="2">Whole worm</tissue>
    </source>
</reference>
<evidence type="ECO:0000259" key="1">
    <source>
        <dbReference type="PROSITE" id="PS50055"/>
    </source>
</evidence>
<dbReference type="PANTHER" id="PTHR46163">
    <property type="entry name" value="TYROSINE-PROTEIN PHOSPHATASE-RELATED"/>
    <property type="match status" value="1"/>
</dbReference>